<dbReference type="AlphaFoldDB" id="A0A2Z4GF57"/>
<dbReference type="Proteomes" id="UP000249873">
    <property type="component" value="Chromosome"/>
</dbReference>
<dbReference type="EMBL" id="CP029480">
    <property type="protein sequence ID" value="AWV99423.1"/>
    <property type="molecule type" value="Genomic_DNA"/>
</dbReference>
<evidence type="ECO:0000313" key="2">
    <source>
        <dbReference type="Proteomes" id="UP000249873"/>
    </source>
</evidence>
<proteinExistence type="predicted"/>
<keyword evidence="2" id="KW-1185">Reference proteome</keyword>
<dbReference type="KEGG" id="als:DJ013_15140"/>
<evidence type="ECO:0000313" key="1">
    <source>
        <dbReference type="EMBL" id="AWV99423.1"/>
    </source>
</evidence>
<accession>A0A2Z4GF57</accession>
<dbReference type="PROSITE" id="PS51257">
    <property type="entry name" value="PROKAR_LIPOPROTEIN"/>
    <property type="match status" value="1"/>
</dbReference>
<reference evidence="1 2" key="1">
    <citation type="submission" date="2018-05" db="EMBL/GenBank/DDBJ databases">
        <title>Complete genome sequence of Arcticibacterium luteifluviistationis SM1504T, a cytophagaceae bacterium isolated from Arctic surface seawater.</title>
        <authorList>
            <person name="Li Y."/>
            <person name="Qin Q.-L."/>
        </authorList>
    </citation>
    <scope>NUCLEOTIDE SEQUENCE [LARGE SCALE GENOMIC DNA]</scope>
    <source>
        <strain evidence="1 2">SM1504</strain>
    </source>
</reference>
<name>A0A2Z4GF57_9BACT</name>
<organism evidence="1 2">
    <name type="scientific">Arcticibacterium luteifluviistationis</name>
    <dbReference type="NCBI Taxonomy" id="1784714"/>
    <lineage>
        <taxon>Bacteria</taxon>
        <taxon>Pseudomonadati</taxon>
        <taxon>Bacteroidota</taxon>
        <taxon>Cytophagia</taxon>
        <taxon>Cytophagales</taxon>
        <taxon>Leadbetterellaceae</taxon>
        <taxon>Arcticibacterium</taxon>
    </lineage>
</organism>
<sequence length="340" mass="39601">MSRHFFLVCLSFITFSCFTKQEKKVISKAVYHWKSTYQPSQKAKETVKALNIKKTYIRFFDIDFNAKANEAIPKGMVKFKDSPEGDIVPVIYITNRTFKSINETEITNLAVKTAAKIKSITSADSLVFNEVQLDCDWTETTKAKYFHFLEKLKSEFGGNVKLTCTLRLHQVKFKEKTGVPPVDRVALMLYNVGDWTNVQTKNSLFDPDIIDQYIYRLPEYPLPVDIALPIYQQAIVFRNNRFHTYFKNVSKIDLQKHFNTKPGENGKLLICQENCEFQNQSFRIGDVFRHEKVDFKTLNKVKKAILKKIKNKDVQVLLFHLDDKSLDNFTLKQYSTLLEN</sequence>
<protein>
    <recommendedName>
        <fullName evidence="3">Lipoprotein</fullName>
    </recommendedName>
</protein>
<evidence type="ECO:0008006" key="3">
    <source>
        <dbReference type="Google" id="ProtNLM"/>
    </source>
</evidence>
<dbReference type="RefSeq" id="WP_111372792.1">
    <property type="nucleotide sequence ID" value="NZ_CP029480.1"/>
</dbReference>
<gene>
    <name evidence="1" type="ORF">DJ013_15140</name>
</gene>
<dbReference type="OrthoDB" id="634553at2"/>